<dbReference type="OrthoDB" id="3523724at2759"/>
<dbReference type="EMBL" id="CAJVRM010000167">
    <property type="protein sequence ID" value="CAG8976218.1"/>
    <property type="molecule type" value="Genomic_DNA"/>
</dbReference>
<gene>
    <name evidence="1" type="ORF">HYALB_00010764</name>
</gene>
<keyword evidence="2" id="KW-1185">Reference proteome</keyword>
<comment type="caution">
    <text evidence="1">The sequence shown here is derived from an EMBL/GenBank/DDBJ whole genome shotgun (WGS) entry which is preliminary data.</text>
</comment>
<evidence type="ECO:0000313" key="2">
    <source>
        <dbReference type="Proteomes" id="UP000701801"/>
    </source>
</evidence>
<dbReference type="AlphaFoldDB" id="A0A9N9LM33"/>
<organism evidence="1 2">
    <name type="scientific">Hymenoscyphus albidus</name>
    <dbReference type="NCBI Taxonomy" id="595503"/>
    <lineage>
        <taxon>Eukaryota</taxon>
        <taxon>Fungi</taxon>
        <taxon>Dikarya</taxon>
        <taxon>Ascomycota</taxon>
        <taxon>Pezizomycotina</taxon>
        <taxon>Leotiomycetes</taxon>
        <taxon>Helotiales</taxon>
        <taxon>Helotiaceae</taxon>
        <taxon>Hymenoscyphus</taxon>
    </lineage>
</organism>
<dbReference type="Proteomes" id="UP000701801">
    <property type="component" value="Unassembled WGS sequence"/>
</dbReference>
<reference evidence="1" key="1">
    <citation type="submission" date="2021-07" db="EMBL/GenBank/DDBJ databases">
        <authorList>
            <person name="Durling M."/>
        </authorList>
    </citation>
    <scope>NUCLEOTIDE SEQUENCE</scope>
</reference>
<evidence type="ECO:0000313" key="1">
    <source>
        <dbReference type="EMBL" id="CAG8976218.1"/>
    </source>
</evidence>
<proteinExistence type="predicted"/>
<accession>A0A9N9LM33</accession>
<protein>
    <submittedName>
        <fullName evidence="1">Uncharacterized protein</fullName>
    </submittedName>
</protein>
<sequence length="249" mass="28192">MFFTIMSRFDQELANENRGIVLDSLQKAFHMIDIAKQSLELRPWNARPEIMYREISQIADWIFKDSGNTAPGVWRTGGANTLDRLYDIISDILEMRQQVGLGVAGRREVVIWCASPPLKRTKAARLWDAAISGSYEVFPNEDGEQSIETDPYNILLTEMWTAVPRHGPAPSKIQICPKYFAKMKKAQFRSAENFKNLDLDANGKKLWVIPGTAMDLAALMDVTFVHELKHKFSGTELHDVESSSNRMAG</sequence>
<name>A0A9N9LM33_9HELO</name>